<keyword evidence="2" id="KW-1185">Reference proteome</keyword>
<accession>A0AAD4Z096</accession>
<name>A0AAD4Z096_PRUDU</name>
<evidence type="ECO:0000313" key="2">
    <source>
        <dbReference type="Proteomes" id="UP001054821"/>
    </source>
</evidence>
<gene>
    <name evidence="1" type="ORF">L3X38_027275</name>
</gene>
<dbReference type="AlphaFoldDB" id="A0AAD4Z096"/>
<dbReference type="EMBL" id="JAJFAZ020000005">
    <property type="protein sequence ID" value="KAI5327879.1"/>
    <property type="molecule type" value="Genomic_DNA"/>
</dbReference>
<organism evidence="1 2">
    <name type="scientific">Prunus dulcis</name>
    <name type="common">Almond</name>
    <name type="synonym">Amygdalus dulcis</name>
    <dbReference type="NCBI Taxonomy" id="3755"/>
    <lineage>
        <taxon>Eukaryota</taxon>
        <taxon>Viridiplantae</taxon>
        <taxon>Streptophyta</taxon>
        <taxon>Embryophyta</taxon>
        <taxon>Tracheophyta</taxon>
        <taxon>Spermatophyta</taxon>
        <taxon>Magnoliopsida</taxon>
        <taxon>eudicotyledons</taxon>
        <taxon>Gunneridae</taxon>
        <taxon>Pentapetalae</taxon>
        <taxon>rosids</taxon>
        <taxon>fabids</taxon>
        <taxon>Rosales</taxon>
        <taxon>Rosaceae</taxon>
        <taxon>Amygdaloideae</taxon>
        <taxon>Amygdaleae</taxon>
        <taxon>Prunus</taxon>
    </lineage>
</organism>
<proteinExistence type="predicted"/>
<protein>
    <submittedName>
        <fullName evidence="1">Uncharacterized protein</fullName>
    </submittedName>
</protein>
<reference evidence="1 2" key="1">
    <citation type="journal article" date="2022" name="G3 (Bethesda)">
        <title>Whole-genome sequence and methylome profiling of the almond [Prunus dulcis (Mill.) D.A. Webb] cultivar 'Nonpareil'.</title>
        <authorList>
            <person name="D'Amico-Willman K.M."/>
            <person name="Ouma W.Z."/>
            <person name="Meulia T."/>
            <person name="Sideli G.M."/>
            <person name="Gradziel T.M."/>
            <person name="Fresnedo-Ramirez J."/>
        </authorList>
    </citation>
    <scope>NUCLEOTIDE SEQUENCE [LARGE SCALE GENOMIC DNA]</scope>
    <source>
        <strain evidence="1">Clone GOH B32 T37-40</strain>
    </source>
</reference>
<dbReference type="Proteomes" id="UP001054821">
    <property type="component" value="Chromosome 5"/>
</dbReference>
<comment type="caution">
    <text evidence="1">The sequence shown here is derived from an EMBL/GenBank/DDBJ whole genome shotgun (WGS) entry which is preliminary data.</text>
</comment>
<evidence type="ECO:0000313" key="1">
    <source>
        <dbReference type="EMBL" id="KAI5327879.1"/>
    </source>
</evidence>
<sequence>MSCLRTLLGKDQAKERFGALCSLGSCRRMSTWCIVQFWLVQANKHLFRLLHAKEHFGALCSFGSCWRRSVWCLVQFWLVQAKERLVPYAFLARAGKGAIGALRILGSCRQMSILVEFVLSKVRSILLMFFTSGGARRIILDESLGEEVM</sequence>